<evidence type="ECO:0000256" key="4">
    <source>
        <dbReference type="ARBA" id="ARBA00022840"/>
    </source>
</evidence>
<dbReference type="PROSITE" id="PS00455">
    <property type="entry name" value="AMP_BINDING"/>
    <property type="match status" value="1"/>
</dbReference>
<dbReference type="GO" id="GO:0005811">
    <property type="term" value="C:lipid droplet"/>
    <property type="evidence" value="ECO:0007669"/>
    <property type="project" value="TreeGrafter"/>
</dbReference>
<comment type="catalytic activity">
    <reaction evidence="5">
        <text>a long-chain fatty acid + ATP + CoA = a long-chain fatty acyl-CoA + AMP + diphosphate</text>
        <dbReference type="Rhea" id="RHEA:15421"/>
        <dbReference type="ChEBI" id="CHEBI:30616"/>
        <dbReference type="ChEBI" id="CHEBI:33019"/>
        <dbReference type="ChEBI" id="CHEBI:57287"/>
        <dbReference type="ChEBI" id="CHEBI:57560"/>
        <dbReference type="ChEBI" id="CHEBI:83139"/>
        <dbReference type="ChEBI" id="CHEBI:456215"/>
        <dbReference type="EC" id="6.2.1.3"/>
    </reaction>
</comment>
<dbReference type="Pfam" id="PF00501">
    <property type="entry name" value="AMP-binding"/>
    <property type="match status" value="1"/>
</dbReference>
<proteinExistence type="inferred from homology"/>
<feature type="domain" description="AMP-dependent synthetase/ligase" evidence="6">
    <location>
        <begin position="67"/>
        <end position="486"/>
    </location>
</feature>
<evidence type="ECO:0000256" key="1">
    <source>
        <dbReference type="ARBA" id="ARBA00006432"/>
    </source>
</evidence>
<dbReference type="InterPro" id="IPR020845">
    <property type="entry name" value="AMP-binding_CS"/>
</dbReference>
<dbReference type="GO" id="GO:0005524">
    <property type="term" value="F:ATP binding"/>
    <property type="evidence" value="ECO:0007669"/>
    <property type="project" value="UniProtKB-KW"/>
</dbReference>
<evidence type="ECO:0000256" key="2">
    <source>
        <dbReference type="ARBA" id="ARBA00022598"/>
    </source>
</evidence>
<sequence>MLYSVPLPGTASASETPAHRFPTARAGLTACAPPDITTVYGAFQYRLARDPERLTMGRRPVLQAGDAATPTKPRLGAYEWLTYREINEITRELGAGLAKMVRQGKEPGRVVIYAPTSREWTLCMLACYAQGLQVVTAYDTLGADGVLHAMNETGAQIVFAHASQLPLLLRVAPRMASVHSVVYYADACGASPEARDAASRLARTHAVATVDDARRVGRAWPRDAHVAHGSDVALVMYTSGSTGAPRGAVVAHGGLLAVCGAIEQLVPAAVDRDADRVLSYLPLAHVLAFFVETYCLYAGLAIGYGTPRTLADTGEASGLGDLRALRPAVMLGVPLVWAGLRSAILRQVAQRPRVVQWVFHAAVEAKAWLAARGLPAGLLDRVVFRKTRAATGGRLKFAITGGAQISGALHKFVSAAVCPLLQGYGLTEASGLVAVQLPGDATRGNVGAPMPCVEIKLIDAPGSNYFARDGCGEICLRGPTVFRGYLGEENCLEGDGWLRTGDVGRWVEGGRLAVVDRLRNLVKLANGEFVALEALEAAYAAAARVALVCVVADARMRRPCAIVSLDQDCPADPVDPDRVLALLLDAARAAGLPPQHMLAAVCIDPEPWTPENGMLTAASKLRRAAISQRNESRLMNVFKEMERRGERLCDKD</sequence>
<keyword evidence="2 7" id="KW-0436">Ligase</keyword>
<dbReference type="GO" id="GO:0005783">
    <property type="term" value="C:endoplasmic reticulum"/>
    <property type="evidence" value="ECO:0007669"/>
    <property type="project" value="TreeGrafter"/>
</dbReference>
<dbReference type="EMBL" id="JANBQF010000437">
    <property type="protein sequence ID" value="KAJ2001173.1"/>
    <property type="molecule type" value="Genomic_DNA"/>
</dbReference>
<evidence type="ECO:0000259" key="6">
    <source>
        <dbReference type="Pfam" id="PF00501"/>
    </source>
</evidence>
<dbReference type="GO" id="GO:0035336">
    <property type="term" value="P:long-chain fatty-acyl-CoA metabolic process"/>
    <property type="evidence" value="ECO:0007669"/>
    <property type="project" value="TreeGrafter"/>
</dbReference>
<evidence type="ECO:0000256" key="5">
    <source>
        <dbReference type="ARBA" id="ARBA00036813"/>
    </source>
</evidence>
<gene>
    <name evidence="7" type="primary">FAA4_2</name>
    <name evidence="7" type="ORF">H4R26_004270</name>
</gene>
<dbReference type="InterPro" id="IPR042099">
    <property type="entry name" value="ANL_N_sf"/>
</dbReference>
<comment type="similarity">
    <text evidence="1">Belongs to the ATP-dependent AMP-binding enzyme family.</text>
</comment>
<dbReference type="PANTHER" id="PTHR43272">
    <property type="entry name" value="LONG-CHAIN-FATTY-ACID--COA LIGASE"/>
    <property type="match status" value="1"/>
</dbReference>
<dbReference type="GO" id="GO:0005886">
    <property type="term" value="C:plasma membrane"/>
    <property type="evidence" value="ECO:0007669"/>
    <property type="project" value="TreeGrafter"/>
</dbReference>
<dbReference type="SUPFAM" id="SSF56801">
    <property type="entry name" value="Acetyl-CoA synthetase-like"/>
    <property type="match status" value="1"/>
</dbReference>
<dbReference type="AlphaFoldDB" id="A0A9W8EE67"/>
<protein>
    <submittedName>
        <fullName evidence="7">Long-chain fatty acid-CoA ligase</fullName>
        <ecNumber evidence="7">6.2.1.3</ecNumber>
    </submittedName>
</protein>
<dbReference type="InterPro" id="IPR000873">
    <property type="entry name" value="AMP-dep_synth/lig_dom"/>
</dbReference>
<keyword evidence="8" id="KW-1185">Reference proteome</keyword>
<dbReference type="OrthoDB" id="1700726at2759"/>
<keyword evidence="3" id="KW-0547">Nucleotide-binding</keyword>
<accession>A0A9W8EE67</accession>
<reference evidence="7" key="1">
    <citation type="submission" date="2022-07" db="EMBL/GenBank/DDBJ databases">
        <title>Phylogenomic reconstructions and comparative analyses of Kickxellomycotina fungi.</title>
        <authorList>
            <person name="Reynolds N.K."/>
            <person name="Stajich J.E."/>
            <person name="Barry K."/>
            <person name="Grigoriev I.V."/>
            <person name="Crous P."/>
            <person name="Smith M.E."/>
        </authorList>
    </citation>
    <scope>NUCLEOTIDE SEQUENCE</scope>
    <source>
        <strain evidence="7">IMI 214461</strain>
    </source>
</reference>
<dbReference type="PANTHER" id="PTHR43272:SF83">
    <property type="entry name" value="ACYL-COA SYNTHETASE LONG-CHAIN, ISOFORM J"/>
    <property type="match status" value="1"/>
</dbReference>
<keyword evidence="4" id="KW-0067">ATP-binding</keyword>
<dbReference type="EC" id="6.2.1.3" evidence="7"/>
<evidence type="ECO:0000313" key="8">
    <source>
        <dbReference type="Proteomes" id="UP001150907"/>
    </source>
</evidence>
<comment type="caution">
    <text evidence="7">The sequence shown here is derived from an EMBL/GenBank/DDBJ whole genome shotgun (WGS) entry which is preliminary data.</text>
</comment>
<evidence type="ECO:0000256" key="3">
    <source>
        <dbReference type="ARBA" id="ARBA00022741"/>
    </source>
</evidence>
<evidence type="ECO:0000313" key="7">
    <source>
        <dbReference type="EMBL" id="KAJ2001173.1"/>
    </source>
</evidence>
<organism evidence="7 8">
    <name type="scientific">Coemansia thaxteri</name>
    <dbReference type="NCBI Taxonomy" id="2663907"/>
    <lineage>
        <taxon>Eukaryota</taxon>
        <taxon>Fungi</taxon>
        <taxon>Fungi incertae sedis</taxon>
        <taxon>Zoopagomycota</taxon>
        <taxon>Kickxellomycotina</taxon>
        <taxon>Kickxellomycetes</taxon>
        <taxon>Kickxellales</taxon>
        <taxon>Kickxellaceae</taxon>
        <taxon>Coemansia</taxon>
    </lineage>
</organism>
<dbReference type="Gene3D" id="3.40.50.12780">
    <property type="entry name" value="N-terminal domain of ligase-like"/>
    <property type="match status" value="1"/>
</dbReference>
<name>A0A9W8EE67_9FUNG</name>
<dbReference type="Proteomes" id="UP001150907">
    <property type="component" value="Unassembled WGS sequence"/>
</dbReference>
<dbReference type="GO" id="GO:0004467">
    <property type="term" value="F:long-chain fatty acid-CoA ligase activity"/>
    <property type="evidence" value="ECO:0007669"/>
    <property type="project" value="UniProtKB-EC"/>
</dbReference>